<dbReference type="Gramene" id="TraesJAG6D03G03760190.1">
    <property type="protein sequence ID" value="TraesJAG6D03G03760190.1"/>
    <property type="gene ID" value="TraesJAG6D03G03760190"/>
</dbReference>
<dbReference type="Gramene" id="TraesLDM6D03G03781260.2">
    <property type="protein sequence ID" value="TraesLDM6D03G03781260.2"/>
    <property type="gene ID" value="TraesLDM6D03G03781260"/>
</dbReference>
<dbReference type="Gramene" id="TraesCS6D03G0760500.1">
    <property type="protein sequence ID" value="TraesCS6D03G0760500.1.CDS"/>
    <property type="gene ID" value="TraesCS6D03G0760500"/>
</dbReference>
<dbReference type="Gramene" id="TraesMAC6D03G03775600.1">
    <property type="protein sequence ID" value="TraesMAC6D03G03775600.1"/>
    <property type="gene ID" value="TraesMAC6D03G03775600"/>
</dbReference>
<reference evidence="1" key="1">
    <citation type="submission" date="2018-08" db="EMBL/GenBank/DDBJ databases">
        <authorList>
            <person name="Rossello M."/>
        </authorList>
    </citation>
    <scope>NUCLEOTIDE SEQUENCE [LARGE SCALE GENOMIC DNA]</scope>
    <source>
        <strain evidence="1">cv. Chinese Spring</strain>
    </source>
</reference>
<keyword evidence="2" id="KW-1185">Reference proteome</keyword>
<dbReference type="Gramene" id="TraesCS6D02G324700.1">
    <property type="protein sequence ID" value="TraesCS6D02G324700.1"/>
    <property type="gene ID" value="TraesCS6D02G324700"/>
</dbReference>
<protein>
    <submittedName>
        <fullName evidence="1">Uncharacterized protein</fullName>
    </submittedName>
</protein>
<dbReference type="AlphaFoldDB" id="A0A3B6QMG5"/>
<organism evidence="1">
    <name type="scientific">Triticum aestivum</name>
    <name type="common">Wheat</name>
    <dbReference type="NCBI Taxonomy" id="4565"/>
    <lineage>
        <taxon>Eukaryota</taxon>
        <taxon>Viridiplantae</taxon>
        <taxon>Streptophyta</taxon>
        <taxon>Embryophyta</taxon>
        <taxon>Tracheophyta</taxon>
        <taxon>Spermatophyta</taxon>
        <taxon>Magnoliopsida</taxon>
        <taxon>Liliopsida</taxon>
        <taxon>Poales</taxon>
        <taxon>Poaceae</taxon>
        <taxon>BOP clade</taxon>
        <taxon>Pooideae</taxon>
        <taxon>Triticodae</taxon>
        <taxon>Triticeae</taxon>
        <taxon>Triticinae</taxon>
        <taxon>Triticum</taxon>
    </lineage>
</organism>
<dbReference type="Gramene" id="TraesLAC6D03G03727990.1">
    <property type="protein sequence ID" value="TraesLAC6D03G03727990.1"/>
    <property type="gene ID" value="TraesLAC6D03G03727990"/>
</dbReference>
<reference evidence="1" key="2">
    <citation type="submission" date="2018-10" db="UniProtKB">
        <authorList>
            <consortium name="EnsemblPlants"/>
        </authorList>
    </citation>
    <scope>IDENTIFICATION</scope>
</reference>
<evidence type="ECO:0000313" key="1">
    <source>
        <dbReference type="EnsemblPlants" id="TraesCS6D02G324700.1"/>
    </source>
</evidence>
<dbReference type="Gramene" id="TraesJUL6D03G03810410.1">
    <property type="protein sequence ID" value="TraesJUL6D03G03810410.1"/>
    <property type="gene ID" value="TraesJUL6D03G03810410"/>
</dbReference>
<evidence type="ECO:0000313" key="2">
    <source>
        <dbReference type="Proteomes" id="UP000019116"/>
    </source>
</evidence>
<dbReference type="Gramene" id="TraesARI6D03G03741850.1">
    <property type="protein sequence ID" value="TraesARI6D03G03741850.1"/>
    <property type="gene ID" value="TraesARI6D03G03741850"/>
</dbReference>
<dbReference type="Gramene" id="TraesNOR6D03G03818070.1">
    <property type="protein sequence ID" value="TraesNOR6D03G03818070.1"/>
    <property type="gene ID" value="TraesNOR6D03G03818070"/>
</dbReference>
<name>A0A3B6QMG5_WHEAT</name>
<accession>A0A3B6QMG5</accession>
<sequence>MIQGRNSDDCQIFILVVVGPDWLSHSSIYGSSFWSTLLSAHCWIYSSLPVFVQGLTAACRQCVPPATTNKIWEKELEVEGDGVVRREGEEGGSGYPPAPMVGAQIPSPRHHEVSGLVKLCSVHTTCPRRVLKHNFGPEINVWIAGVICVTILGRN</sequence>
<dbReference type="PaxDb" id="4565-Traes_6DL_1227E9FA1.2"/>
<dbReference type="Gramene" id="TraesLDM6D03G03781260.1">
    <property type="protein sequence ID" value="TraesLDM6D03G03781260.1"/>
    <property type="gene ID" value="TraesLDM6D03G03781260"/>
</dbReference>
<dbReference type="Proteomes" id="UP000019116">
    <property type="component" value="Chromosome 6D"/>
</dbReference>
<dbReference type="EnsemblPlants" id="TraesCS6D02G324700.1">
    <property type="protein sequence ID" value="TraesCS6D02G324700.1"/>
    <property type="gene ID" value="TraesCS6D02G324700"/>
</dbReference>
<proteinExistence type="predicted"/>
<dbReference type="Gramene" id="TraesSYM6D03G03725210.1">
    <property type="protein sequence ID" value="TraesSYM6D03G03725210.1"/>
    <property type="gene ID" value="TraesSYM6D03G03725210"/>
</dbReference>
<dbReference type="Gramene" id="TraesSTA6D03G03770480.1">
    <property type="protein sequence ID" value="TraesSTA6D03G03770480.1"/>
    <property type="gene ID" value="TraesSTA6D03G03770480"/>
</dbReference>